<feature type="transmembrane region" description="Helical" evidence="1">
    <location>
        <begin position="76"/>
        <end position="95"/>
    </location>
</feature>
<feature type="transmembrane region" description="Helical" evidence="1">
    <location>
        <begin position="12"/>
        <end position="32"/>
    </location>
</feature>
<feature type="transmembrane region" description="Helical" evidence="1">
    <location>
        <begin position="107"/>
        <end position="136"/>
    </location>
</feature>
<sequence>MYKNKTRNNLIIVFFWIIPLVIQIFLSLVYTYHAVKDYHDYIGIITKDTLMNPLIPLNSAFTYWIGGLNSSYVKNIFIYIMFLGAIIPVLGFILLKKENKTNKNNSYLKIFFISGAFSFIPFFINFISILCFIPAITPDSVYDIYYDVIKRDFLSDLFYSNPFIYEMIYICLIFLLCGLLGMLSYNCYKVFNEFWLAYFIPELLLFIIHVINIHYSFSINISPLIYCSAAVTTFKNIKQYCIEIGVLLIFTIATFIINKKRSISNK</sequence>
<keyword evidence="1" id="KW-1133">Transmembrane helix</keyword>
<feature type="transmembrane region" description="Helical" evidence="1">
    <location>
        <begin position="163"/>
        <end position="183"/>
    </location>
</feature>
<evidence type="ECO:0000256" key="1">
    <source>
        <dbReference type="SAM" id="Phobius"/>
    </source>
</evidence>
<dbReference type="RefSeq" id="WP_109727762.1">
    <property type="nucleotide sequence ID" value="NZ_QGDI01000014.1"/>
</dbReference>
<keyword evidence="1" id="KW-0472">Membrane</keyword>
<evidence type="ECO:0000313" key="2">
    <source>
        <dbReference type="EMBL" id="PWJ10443.1"/>
    </source>
</evidence>
<protein>
    <submittedName>
        <fullName evidence="2">Uncharacterized protein</fullName>
    </submittedName>
</protein>
<name>A0A315YH57_RUMFL</name>
<reference evidence="2 3" key="1">
    <citation type="submission" date="2018-05" db="EMBL/GenBank/DDBJ databases">
        <title>The Hungate 1000. A catalogue of reference genomes from the rumen microbiome.</title>
        <authorList>
            <person name="Kelly W."/>
        </authorList>
    </citation>
    <scope>NUCLEOTIDE SEQUENCE [LARGE SCALE GENOMIC DNA]</scope>
    <source>
        <strain evidence="2 3">SAb67</strain>
    </source>
</reference>
<feature type="transmembrane region" description="Helical" evidence="1">
    <location>
        <begin position="237"/>
        <end position="257"/>
    </location>
</feature>
<gene>
    <name evidence="2" type="ORF">IE37_03090</name>
</gene>
<dbReference type="EMBL" id="QGDI01000014">
    <property type="protein sequence ID" value="PWJ10443.1"/>
    <property type="molecule type" value="Genomic_DNA"/>
</dbReference>
<comment type="caution">
    <text evidence="2">The sequence shown here is derived from an EMBL/GenBank/DDBJ whole genome shotgun (WGS) entry which is preliminary data.</text>
</comment>
<dbReference type="Proteomes" id="UP000245720">
    <property type="component" value="Unassembled WGS sequence"/>
</dbReference>
<dbReference type="AlphaFoldDB" id="A0A315YH57"/>
<keyword evidence="1" id="KW-0812">Transmembrane</keyword>
<accession>A0A315YH57</accession>
<proteinExistence type="predicted"/>
<evidence type="ECO:0000313" key="3">
    <source>
        <dbReference type="Proteomes" id="UP000245720"/>
    </source>
</evidence>
<feature type="transmembrane region" description="Helical" evidence="1">
    <location>
        <begin position="195"/>
        <end position="217"/>
    </location>
</feature>
<organism evidence="2 3">
    <name type="scientific">Ruminococcus flavefaciens</name>
    <dbReference type="NCBI Taxonomy" id="1265"/>
    <lineage>
        <taxon>Bacteria</taxon>
        <taxon>Bacillati</taxon>
        <taxon>Bacillota</taxon>
        <taxon>Clostridia</taxon>
        <taxon>Eubacteriales</taxon>
        <taxon>Oscillospiraceae</taxon>
        <taxon>Ruminococcus</taxon>
    </lineage>
</organism>